<dbReference type="PANTHER" id="PTHR36167:SF4">
    <property type="entry name" value="FUNGAL N-TERMINAL DOMAIN-CONTAINING PROTEIN"/>
    <property type="match status" value="1"/>
</dbReference>
<dbReference type="PANTHER" id="PTHR36167">
    <property type="entry name" value="C2H2 FINGER DOMAIN TRANSCRIPTION FACTOR (EUROFUNG)-RELATED"/>
    <property type="match status" value="1"/>
</dbReference>
<feature type="non-terminal residue" evidence="1">
    <location>
        <position position="1"/>
    </location>
</feature>
<evidence type="ECO:0000313" key="2">
    <source>
        <dbReference type="Proteomes" id="UP000490939"/>
    </source>
</evidence>
<accession>A0A8H3UCX8</accession>
<dbReference type="AlphaFoldDB" id="A0A8H3UCX8"/>
<protein>
    <recommendedName>
        <fullName evidence="3">Fungal N-terminal domain-containing protein</fullName>
    </recommendedName>
</protein>
<keyword evidence="2" id="KW-1185">Reference proteome</keyword>
<organism evidence="1 2">
    <name type="scientific">Venturia inaequalis</name>
    <name type="common">Apple scab fungus</name>
    <dbReference type="NCBI Taxonomy" id="5025"/>
    <lineage>
        <taxon>Eukaryota</taxon>
        <taxon>Fungi</taxon>
        <taxon>Dikarya</taxon>
        <taxon>Ascomycota</taxon>
        <taxon>Pezizomycotina</taxon>
        <taxon>Dothideomycetes</taxon>
        <taxon>Pleosporomycetidae</taxon>
        <taxon>Venturiales</taxon>
        <taxon>Venturiaceae</taxon>
        <taxon>Venturia</taxon>
    </lineage>
</organism>
<dbReference type="InterPro" id="IPR039327">
    <property type="entry name" value="CON7-like"/>
</dbReference>
<comment type="caution">
    <text evidence="1">The sequence shown here is derived from an EMBL/GenBank/DDBJ whole genome shotgun (WGS) entry which is preliminary data.</text>
</comment>
<dbReference type="EMBL" id="WNWR01000847">
    <property type="protein sequence ID" value="KAE9968236.1"/>
    <property type="molecule type" value="Genomic_DNA"/>
</dbReference>
<dbReference type="GO" id="GO:0006355">
    <property type="term" value="P:regulation of DNA-templated transcription"/>
    <property type="evidence" value="ECO:0007669"/>
    <property type="project" value="InterPro"/>
</dbReference>
<gene>
    <name evidence="1" type="ORF">EG327_011129</name>
</gene>
<dbReference type="Proteomes" id="UP000490939">
    <property type="component" value="Unassembled WGS sequence"/>
</dbReference>
<evidence type="ECO:0008006" key="3">
    <source>
        <dbReference type="Google" id="ProtNLM"/>
    </source>
</evidence>
<sequence length="267" mass="29002">MDVAVGIVRMAGVGTKLSTALMCYAGGVADADKNMTAIAGDVALTSDVLASVGDILKQREDKAVATPSAVKDARAILTRCHDTFEEISCLINRKDGTDVDGKRRGSKRAQLIWPIKSNKAELFKSRLESLKSSLMLLLQVLSFAKDWAGGTVAAQSVTERCDVIRDLHYREQKALETDASLEQQLEAVGLDRAEDINRLSATSLTPFAANRLSDPPRSVSEENMIRAQGRFQAFTNLHVRSAQLENIPPCSITRSRGRGFDPPGDTI</sequence>
<evidence type="ECO:0000313" key="1">
    <source>
        <dbReference type="EMBL" id="KAE9968236.1"/>
    </source>
</evidence>
<reference evidence="1 2" key="1">
    <citation type="submission" date="2019-07" db="EMBL/GenBank/DDBJ databases">
        <title>Venturia inaequalis Genome Resource.</title>
        <authorList>
            <person name="Lichtner F.J."/>
        </authorList>
    </citation>
    <scope>NUCLEOTIDE SEQUENCE [LARGE SCALE GENOMIC DNA]</scope>
    <source>
        <strain evidence="1 2">DMI_063113</strain>
    </source>
</reference>
<name>A0A8H3UCX8_VENIN</name>
<proteinExistence type="predicted"/>